<feature type="transmembrane region" description="Helical" evidence="7">
    <location>
        <begin position="781"/>
        <end position="799"/>
    </location>
</feature>
<feature type="transmembrane region" description="Helical" evidence="7">
    <location>
        <begin position="349"/>
        <end position="370"/>
    </location>
</feature>
<dbReference type="OrthoDB" id="3223244at2"/>
<dbReference type="InterPro" id="IPR003838">
    <property type="entry name" value="ABC3_permease_C"/>
</dbReference>
<dbReference type="AlphaFoldDB" id="A0A366LMB5"/>
<feature type="transmembrane region" description="Helical" evidence="7">
    <location>
        <begin position="745"/>
        <end position="769"/>
    </location>
</feature>
<dbReference type="PANTHER" id="PTHR30287">
    <property type="entry name" value="MEMBRANE COMPONENT OF PREDICTED ABC SUPERFAMILY METABOLITE UPTAKE TRANSPORTER"/>
    <property type="match status" value="1"/>
</dbReference>
<dbReference type="PANTHER" id="PTHR30287:SF1">
    <property type="entry name" value="INNER MEMBRANE PROTEIN"/>
    <property type="match status" value="1"/>
</dbReference>
<feature type="transmembrane region" description="Helical" evidence="7">
    <location>
        <begin position="305"/>
        <end position="329"/>
    </location>
</feature>
<evidence type="ECO:0000313" key="9">
    <source>
        <dbReference type="EMBL" id="RBQ15065.1"/>
    </source>
</evidence>
<feature type="transmembrane region" description="Helical" evidence="7">
    <location>
        <begin position="262"/>
        <end position="284"/>
    </location>
</feature>
<feature type="transmembrane region" description="Helical" evidence="7">
    <location>
        <begin position="480"/>
        <end position="498"/>
    </location>
</feature>
<evidence type="ECO:0000259" key="8">
    <source>
        <dbReference type="Pfam" id="PF02687"/>
    </source>
</evidence>
<feature type="region of interest" description="Disordered" evidence="6">
    <location>
        <begin position="96"/>
        <end position="125"/>
    </location>
</feature>
<feature type="transmembrane region" description="Helical" evidence="7">
    <location>
        <begin position="399"/>
        <end position="417"/>
    </location>
</feature>
<dbReference type="Pfam" id="PF02687">
    <property type="entry name" value="FtsX"/>
    <property type="match status" value="2"/>
</dbReference>
<accession>A0A366LMB5</accession>
<keyword evidence="3 7" id="KW-0812">Transmembrane</keyword>
<evidence type="ECO:0000313" key="10">
    <source>
        <dbReference type="Proteomes" id="UP000253303"/>
    </source>
</evidence>
<keyword evidence="10" id="KW-1185">Reference proteome</keyword>
<keyword evidence="2" id="KW-1003">Cell membrane</keyword>
<dbReference type="GO" id="GO:0005886">
    <property type="term" value="C:plasma membrane"/>
    <property type="evidence" value="ECO:0007669"/>
    <property type="project" value="UniProtKB-SubCell"/>
</dbReference>
<proteinExistence type="predicted"/>
<dbReference type="InterPro" id="IPR038766">
    <property type="entry name" value="Membrane_comp_ABC_pdt"/>
</dbReference>
<name>A0A366LMB5_9ACTN</name>
<evidence type="ECO:0000256" key="4">
    <source>
        <dbReference type="ARBA" id="ARBA00022989"/>
    </source>
</evidence>
<evidence type="ECO:0000256" key="5">
    <source>
        <dbReference type="ARBA" id="ARBA00023136"/>
    </source>
</evidence>
<keyword evidence="4 7" id="KW-1133">Transmembrane helix</keyword>
<reference evidence="9 10" key="1">
    <citation type="submission" date="2018-06" db="EMBL/GenBank/DDBJ databases">
        <title>Sphaerisporangium craniellae sp. nov., isolated from a marine sponge in the South China Sea.</title>
        <authorList>
            <person name="Li L."/>
        </authorList>
    </citation>
    <scope>NUCLEOTIDE SEQUENCE [LARGE SCALE GENOMIC DNA]</scope>
    <source>
        <strain evidence="9 10">LHW63015</strain>
    </source>
</reference>
<feature type="domain" description="ABC3 transporter permease C-terminal" evidence="8">
    <location>
        <begin position="261"/>
        <end position="381"/>
    </location>
</feature>
<keyword evidence="5 7" id="KW-0472">Membrane</keyword>
<sequence>MIKLSLAMARIGGLVVVFVAVLGGVALVTGAGVIMDSGFRSQPAVRLAGADVVISAPQSIKRNEDLPVALPERATVPATLTHRIATTPGVATATPDLSFPAAKFPPTTPDSNSAPATASDPATAGHGWASVALSGRVIEGRAPRGADEVAVREGTIGQTVRLVAGGVPGTYRVTALVDAPGIYFSDATAAALAGRTTGPRAGTVDLVAVRADPGVGPGELAARIKDRIGAKYQVATGRDRADAESPGAAAGRTLLLLLPSSIGGISLLIVGFVVGGGMSLSINRQRRDLALLRAAGATPRQVRRVVGLQGTIAAGLALLPGAALGYYLAARFGDLLVMIGALRADQPLVYGPLPALGAALLLYGVVRVASWAAALRISQMPVVSGIAGLRPPSPARTKAGLLLIVGSLVLSAAPLLVRTEVAAVGPSLAAILAVIGLALAGPRLVQRAAGAVAASPLVSRLRGPAWLAVHNSHGNALRTAGAVAALGMVVTLGLSVVFTQTTLDRARSDETAQAMSGLVTITAPGLGGIPRDLLADVRTRTRAAGMTMTTVVTEPLQMGDDPMLMARPVMALGPDADGLVDLGLAAGRLRDLRGPAVALDERVGRVGDRLDLMMGDGARVEARVVATYRRSLGFGPIVVSRDLARAHTTSGLDSAILARHADLGPLLARWPGVTVSERADGPQAGEASAQSLINLAVLGVLLAYVLVAVANRLVATTTGRREELDGLRRLGATPRQLRRMLRVEAAMIGAGASAAGIVLAAVPLVLLGIGFLSTPLPTGPYWLIPALVLLVAMIVWLAVELPGRAAFR</sequence>
<evidence type="ECO:0000256" key="7">
    <source>
        <dbReference type="SAM" id="Phobius"/>
    </source>
</evidence>
<feature type="compositionally biased region" description="Low complexity" evidence="6">
    <location>
        <begin position="109"/>
        <end position="124"/>
    </location>
</feature>
<protein>
    <submittedName>
        <fullName evidence="9">ABC transporter permease</fullName>
    </submittedName>
</protein>
<organism evidence="9 10">
    <name type="scientific">Spongiactinospora rosea</name>
    <dbReference type="NCBI Taxonomy" id="2248750"/>
    <lineage>
        <taxon>Bacteria</taxon>
        <taxon>Bacillati</taxon>
        <taxon>Actinomycetota</taxon>
        <taxon>Actinomycetes</taxon>
        <taxon>Streptosporangiales</taxon>
        <taxon>Streptosporangiaceae</taxon>
        <taxon>Spongiactinospora</taxon>
    </lineage>
</organism>
<evidence type="ECO:0000256" key="3">
    <source>
        <dbReference type="ARBA" id="ARBA00022692"/>
    </source>
</evidence>
<comment type="caution">
    <text evidence="9">The sequence shown here is derived from an EMBL/GenBank/DDBJ whole genome shotgun (WGS) entry which is preliminary data.</text>
</comment>
<feature type="domain" description="ABC3 transporter permease C-terminal" evidence="8">
    <location>
        <begin position="697"/>
        <end position="798"/>
    </location>
</feature>
<evidence type="ECO:0000256" key="6">
    <source>
        <dbReference type="SAM" id="MobiDB-lite"/>
    </source>
</evidence>
<dbReference type="EMBL" id="QMEY01000026">
    <property type="protein sequence ID" value="RBQ15065.1"/>
    <property type="molecule type" value="Genomic_DNA"/>
</dbReference>
<evidence type="ECO:0000256" key="1">
    <source>
        <dbReference type="ARBA" id="ARBA00004651"/>
    </source>
</evidence>
<feature type="transmembrane region" description="Helical" evidence="7">
    <location>
        <begin position="692"/>
        <end position="714"/>
    </location>
</feature>
<evidence type="ECO:0000256" key="2">
    <source>
        <dbReference type="ARBA" id="ARBA00022475"/>
    </source>
</evidence>
<comment type="subcellular location">
    <subcellularLocation>
        <location evidence="1">Cell membrane</location>
        <topology evidence="1">Multi-pass membrane protein</topology>
    </subcellularLocation>
</comment>
<dbReference type="RefSeq" id="WP_113985550.1">
    <property type="nucleotide sequence ID" value="NZ_QMEY01000026.1"/>
</dbReference>
<dbReference type="Proteomes" id="UP000253303">
    <property type="component" value="Unassembled WGS sequence"/>
</dbReference>
<gene>
    <name evidence="9" type="ORF">DP939_37320</name>
</gene>
<feature type="transmembrane region" description="Helical" evidence="7">
    <location>
        <begin position="423"/>
        <end position="440"/>
    </location>
</feature>